<dbReference type="EMBL" id="QXGF01000131">
    <property type="protein sequence ID" value="KAE8946113.1"/>
    <property type="molecule type" value="Genomic_DNA"/>
</dbReference>
<evidence type="ECO:0000313" key="9">
    <source>
        <dbReference type="EMBL" id="KAE9324337.1"/>
    </source>
</evidence>
<sequence length="106" mass="11793">MQWWARVSAHCSLGLRALSQVQFSACTYRALTGRRHHSVVAVGQFRCLCCISTNSLTAIWRQGRRLEDMGSHVDAISRPSWITGSRPSWITGSASTLVFTRAQGLQ</sequence>
<keyword evidence="1" id="KW-0732">Signal</keyword>
<evidence type="ECO:0000313" key="14">
    <source>
        <dbReference type="Proteomes" id="UP000440732"/>
    </source>
</evidence>
<dbReference type="EMBL" id="QXGC01000096">
    <property type="protein sequence ID" value="KAE9249980.1"/>
    <property type="molecule type" value="Genomic_DNA"/>
</dbReference>
<comment type="caution">
    <text evidence="2">The sequence shown here is derived from an EMBL/GenBank/DDBJ whole genome shotgun (WGS) entry which is preliminary data.</text>
</comment>
<feature type="chain" id="PRO_5036379450" description="Secreted protein" evidence="1">
    <location>
        <begin position="20"/>
        <end position="106"/>
    </location>
</feature>
<evidence type="ECO:0000256" key="1">
    <source>
        <dbReference type="SAM" id="SignalP"/>
    </source>
</evidence>
<evidence type="ECO:0000313" key="6">
    <source>
        <dbReference type="EMBL" id="KAE9229446.1"/>
    </source>
</evidence>
<evidence type="ECO:0000313" key="5">
    <source>
        <dbReference type="EMBL" id="KAE9152561.1"/>
    </source>
</evidence>
<dbReference type="AlphaFoldDB" id="A0A6A3FLT8"/>
<dbReference type="Proteomes" id="UP000440367">
    <property type="component" value="Unassembled WGS sequence"/>
</dbReference>
<protein>
    <recommendedName>
        <fullName evidence="18">Secreted protein</fullName>
    </recommendedName>
</protein>
<dbReference type="Proteomes" id="UP000440732">
    <property type="component" value="Unassembled WGS sequence"/>
</dbReference>
<evidence type="ECO:0000313" key="10">
    <source>
        <dbReference type="Proteomes" id="UP000429523"/>
    </source>
</evidence>
<name>A0A6A3FLT8_9STRA</name>
<organism evidence="2 10">
    <name type="scientific">Phytophthora fragariae</name>
    <dbReference type="NCBI Taxonomy" id="53985"/>
    <lineage>
        <taxon>Eukaryota</taxon>
        <taxon>Sar</taxon>
        <taxon>Stramenopiles</taxon>
        <taxon>Oomycota</taxon>
        <taxon>Peronosporomycetes</taxon>
        <taxon>Peronosporales</taxon>
        <taxon>Peronosporaceae</taxon>
        <taxon>Phytophthora</taxon>
    </lineage>
</organism>
<dbReference type="EMBL" id="QXGD01000131">
    <property type="protein sequence ID" value="KAE9251468.1"/>
    <property type="molecule type" value="Genomic_DNA"/>
</dbReference>
<dbReference type="Proteomes" id="UP000441208">
    <property type="component" value="Unassembled WGS sequence"/>
</dbReference>
<evidence type="ECO:0000313" key="11">
    <source>
        <dbReference type="Proteomes" id="UP000433483"/>
    </source>
</evidence>
<evidence type="ECO:0000313" key="15">
    <source>
        <dbReference type="Proteomes" id="UP000441208"/>
    </source>
</evidence>
<evidence type="ECO:0000313" key="8">
    <source>
        <dbReference type="EMBL" id="KAE9251468.1"/>
    </source>
</evidence>
<evidence type="ECO:0000313" key="4">
    <source>
        <dbReference type="EMBL" id="KAE9132203.1"/>
    </source>
</evidence>
<feature type="signal peptide" evidence="1">
    <location>
        <begin position="1"/>
        <end position="19"/>
    </location>
</feature>
<dbReference type="EMBL" id="QXGE01000110">
    <property type="protein sequence ID" value="KAE9324337.1"/>
    <property type="molecule type" value="Genomic_DNA"/>
</dbReference>
<evidence type="ECO:0000313" key="16">
    <source>
        <dbReference type="Proteomes" id="UP000476176"/>
    </source>
</evidence>
<dbReference type="Proteomes" id="UP000476176">
    <property type="component" value="Unassembled WGS sequence"/>
</dbReference>
<reference evidence="10 11" key="1">
    <citation type="submission" date="2018-08" db="EMBL/GenBank/DDBJ databases">
        <title>Genomic investigation of the strawberry pathogen Phytophthora fragariae indicates pathogenicity is determined by transcriptional variation in three key races.</title>
        <authorList>
            <person name="Adams T.M."/>
            <person name="Armitage A.D."/>
            <person name="Sobczyk M.K."/>
            <person name="Bates H.J."/>
            <person name="Dunwell J.M."/>
            <person name="Nellist C.F."/>
            <person name="Harrison R.J."/>
        </authorList>
    </citation>
    <scope>NUCLEOTIDE SEQUENCE [LARGE SCALE GENOMIC DNA]</scope>
    <source>
        <strain evidence="9 12">A4</strain>
        <strain evidence="8 13">BC-1</strain>
        <strain evidence="7 16">BC-23</strain>
        <strain evidence="6 11">NOV-27</strain>
        <strain evidence="5 14">NOV-5</strain>
        <strain evidence="4 15">NOV-71</strain>
        <strain evidence="2 10">NOV-9</strain>
        <strain evidence="3 17">ONT-3</strain>
    </source>
</reference>
<dbReference type="OrthoDB" id="131674at2759"/>
<dbReference type="EMBL" id="QXGA01000100">
    <property type="protein sequence ID" value="KAE9152561.1"/>
    <property type="molecule type" value="Genomic_DNA"/>
</dbReference>
<gene>
    <name evidence="9" type="ORF">PF001_g3479</name>
    <name evidence="8" type="ORF">PF002_g4282</name>
    <name evidence="7" type="ORF">PF004_g3144</name>
    <name evidence="6" type="ORF">PF005_g3873</name>
    <name evidence="5" type="ORF">PF006_g3231</name>
    <name evidence="4" type="ORF">PF007_g3818</name>
    <name evidence="2" type="ORF">PF009_g4252</name>
    <name evidence="3" type="ORF">PF010_g3613</name>
</gene>
<dbReference type="Proteomes" id="UP000429523">
    <property type="component" value="Unassembled WGS sequence"/>
</dbReference>
<keyword evidence="11" id="KW-1185">Reference proteome</keyword>
<accession>A0A6A3FLT8</accession>
<proteinExistence type="predicted"/>
<evidence type="ECO:0000313" key="17">
    <source>
        <dbReference type="Proteomes" id="UP000488956"/>
    </source>
</evidence>
<dbReference type="Proteomes" id="UP000437068">
    <property type="component" value="Unassembled WGS sequence"/>
</dbReference>
<dbReference type="Proteomes" id="UP000488956">
    <property type="component" value="Unassembled WGS sequence"/>
</dbReference>
<evidence type="ECO:0000313" key="2">
    <source>
        <dbReference type="EMBL" id="KAE8946113.1"/>
    </source>
</evidence>
<evidence type="ECO:0000313" key="7">
    <source>
        <dbReference type="EMBL" id="KAE9249980.1"/>
    </source>
</evidence>
<dbReference type="Proteomes" id="UP000433483">
    <property type="component" value="Unassembled WGS sequence"/>
</dbReference>
<evidence type="ECO:0000313" key="13">
    <source>
        <dbReference type="Proteomes" id="UP000440367"/>
    </source>
</evidence>
<dbReference type="EMBL" id="QXFZ01000117">
    <property type="protein sequence ID" value="KAE9132203.1"/>
    <property type="molecule type" value="Genomic_DNA"/>
</dbReference>
<evidence type="ECO:0000313" key="12">
    <source>
        <dbReference type="Proteomes" id="UP000437068"/>
    </source>
</evidence>
<dbReference type="EMBL" id="QXGB01000119">
    <property type="protein sequence ID" value="KAE9229446.1"/>
    <property type="molecule type" value="Genomic_DNA"/>
</dbReference>
<evidence type="ECO:0000313" key="3">
    <source>
        <dbReference type="EMBL" id="KAE9131076.1"/>
    </source>
</evidence>
<dbReference type="EMBL" id="QXFX01000115">
    <property type="protein sequence ID" value="KAE9131076.1"/>
    <property type="molecule type" value="Genomic_DNA"/>
</dbReference>
<evidence type="ECO:0008006" key="18">
    <source>
        <dbReference type="Google" id="ProtNLM"/>
    </source>
</evidence>